<organism evidence="1 2">
    <name type="scientific">Lactuca saligna</name>
    <name type="common">Willowleaf lettuce</name>
    <dbReference type="NCBI Taxonomy" id="75948"/>
    <lineage>
        <taxon>Eukaryota</taxon>
        <taxon>Viridiplantae</taxon>
        <taxon>Streptophyta</taxon>
        <taxon>Embryophyta</taxon>
        <taxon>Tracheophyta</taxon>
        <taxon>Spermatophyta</taxon>
        <taxon>Magnoliopsida</taxon>
        <taxon>eudicotyledons</taxon>
        <taxon>Gunneridae</taxon>
        <taxon>Pentapetalae</taxon>
        <taxon>asterids</taxon>
        <taxon>campanulids</taxon>
        <taxon>Asterales</taxon>
        <taxon>Asteraceae</taxon>
        <taxon>Cichorioideae</taxon>
        <taxon>Cichorieae</taxon>
        <taxon>Lactucinae</taxon>
        <taxon>Lactuca</taxon>
    </lineage>
</organism>
<sequence>MRTFHNSFYSNTTNWNEVISSFRSTLHIEKDALEKVHYCIHSDNSEINSSITSKIDKLHQDLDFENVIMDKLTVKTEKVKVLTVKLEQVEKQINELLYEKDAMKSCIADVNSLLSDIIKTRDSLITITIKKHLAEKLRHVFAKLNRLEGVSESSSLPKQGEKLNSQDSQLDLPITLKAFEFRSFIKVVNVPLTDSGADHLLFSFYSKHTKPQYETWSAKKITFKKVSGPIETDSFPNAHFKVARGSTSQVCKFTLADLPFLNPYDWILLLNMLLKDEPVVAHLKRMLISYIQEVGKMDVEIASVLRKRFFAFPKEAPEDYDKMM</sequence>
<dbReference type="AlphaFoldDB" id="A0AA35YUC5"/>
<name>A0AA35YUC5_LACSI</name>
<reference evidence="1" key="1">
    <citation type="submission" date="2023-04" db="EMBL/GenBank/DDBJ databases">
        <authorList>
            <person name="Vijverberg K."/>
            <person name="Xiong W."/>
            <person name="Schranz E."/>
        </authorList>
    </citation>
    <scope>NUCLEOTIDE SEQUENCE</scope>
</reference>
<accession>A0AA35YUC5</accession>
<protein>
    <submittedName>
        <fullName evidence="1">Uncharacterized protein</fullName>
    </submittedName>
</protein>
<gene>
    <name evidence="1" type="ORF">LSALG_LOCUS20161</name>
</gene>
<proteinExistence type="predicted"/>
<evidence type="ECO:0000313" key="2">
    <source>
        <dbReference type="Proteomes" id="UP001177003"/>
    </source>
</evidence>
<dbReference type="Proteomes" id="UP001177003">
    <property type="component" value="Chromosome 4"/>
</dbReference>
<keyword evidence="2" id="KW-1185">Reference proteome</keyword>
<dbReference type="EMBL" id="OX465080">
    <property type="protein sequence ID" value="CAI9280416.1"/>
    <property type="molecule type" value="Genomic_DNA"/>
</dbReference>
<evidence type="ECO:0000313" key="1">
    <source>
        <dbReference type="EMBL" id="CAI9280416.1"/>
    </source>
</evidence>